<gene>
    <name evidence="1" type="ORF">CAPSK01_001774</name>
</gene>
<accession>A0A084Y2H5</accession>
<dbReference type="AlphaFoldDB" id="A0A084Y2H5"/>
<name>A0A084Y2H5_9PROT</name>
<proteinExistence type="predicted"/>
<comment type="caution">
    <text evidence="1">The sequence shown here is derived from an EMBL/GenBank/DDBJ whole genome shotgun (WGS) entry which is preliminary data.</text>
</comment>
<evidence type="ECO:0000313" key="2">
    <source>
        <dbReference type="Proteomes" id="UP000019812"/>
    </source>
</evidence>
<organism evidence="1 2">
    <name type="scientific">Candidatus Accumulibacter vicinus</name>
    <dbReference type="NCBI Taxonomy" id="2954382"/>
    <lineage>
        <taxon>Bacteria</taxon>
        <taxon>Pseudomonadati</taxon>
        <taxon>Pseudomonadota</taxon>
        <taxon>Betaproteobacteria</taxon>
        <taxon>Candidatus Accumulibacter</taxon>
    </lineage>
</organism>
<sequence length="197" mass="22453">MANLPKLPSCLDSGFPFARLHSRLLSKRGLAPGASSRSRQSFPRWPPPFPAGLAPIYAPEQTLPPSPLPYRPIRREPIAPEPLPSPACRERRFAMPAPVRTAAFPQARLLRRPRRELAPATCGFQKRPCHRPAGCPHRLTQASAPYRRLLRRLDPFRYPMPWLRQTAQERAFLQAFLVESARPTGRRPQCPRRPPRQ</sequence>
<dbReference type="Proteomes" id="UP000019812">
    <property type="component" value="Unassembled WGS sequence"/>
</dbReference>
<reference evidence="1 2" key="1">
    <citation type="submission" date="2014-07" db="EMBL/GenBank/DDBJ databases">
        <title>Expanding our view of genomic diversity in Candidatus Accumulibacter clades.</title>
        <authorList>
            <person name="Skennerton C.T."/>
            <person name="Barr J.J."/>
            <person name="Slater F.R."/>
            <person name="Bond P.L."/>
            <person name="Tyson G.W."/>
        </authorList>
    </citation>
    <scope>NUCLEOTIDE SEQUENCE [LARGE SCALE GENOMIC DNA]</scope>
    <source>
        <strain evidence="2">SK-01</strain>
    </source>
</reference>
<protein>
    <submittedName>
        <fullName evidence="1">Uncharacterized protein</fullName>
    </submittedName>
</protein>
<evidence type="ECO:0000313" key="1">
    <source>
        <dbReference type="EMBL" id="KFB68919.1"/>
    </source>
</evidence>
<dbReference type="EMBL" id="JDSS02000019">
    <property type="protein sequence ID" value="KFB68919.1"/>
    <property type="molecule type" value="Genomic_DNA"/>
</dbReference>